<dbReference type="EMBL" id="JBFOLJ010000001">
    <property type="protein sequence ID" value="KAL2557094.1"/>
    <property type="molecule type" value="Genomic_DNA"/>
</dbReference>
<keyword evidence="2" id="KW-1185">Reference proteome</keyword>
<proteinExistence type="predicted"/>
<dbReference type="AlphaFoldDB" id="A0ABD1X557"/>
<organism evidence="1 2">
    <name type="scientific">Forsythia ovata</name>
    <dbReference type="NCBI Taxonomy" id="205694"/>
    <lineage>
        <taxon>Eukaryota</taxon>
        <taxon>Viridiplantae</taxon>
        <taxon>Streptophyta</taxon>
        <taxon>Embryophyta</taxon>
        <taxon>Tracheophyta</taxon>
        <taxon>Spermatophyta</taxon>
        <taxon>Magnoliopsida</taxon>
        <taxon>eudicotyledons</taxon>
        <taxon>Gunneridae</taxon>
        <taxon>Pentapetalae</taxon>
        <taxon>asterids</taxon>
        <taxon>lamiids</taxon>
        <taxon>Lamiales</taxon>
        <taxon>Oleaceae</taxon>
        <taxon>Forsythieae</taxon>
        <taxon>Forsythia</taxon>
    </lineage>
</organism>
<dbReference type="Proteomes" id="UP001604277">
    <property type="component" value="Unassembled WGS sequence"/>
</dbReference>
<reference evidence="2" key="1">
    <citation type="submission" date="2024-07" db="EMBL/GenBank/DDBJ databases">
        <title>Two chromosome-level genome assemblies of Korean endemic species Abeliophyllum distichum and Forsythia ovata (Oleaceae).</title>
        <authorList>
            <person name="Jang H."/>
        </authorList>
    </citation>
    <scope>NUCLEOTIDE SEQUENCE [LARGE SCALE GENOMIC DNA]</scope>
</reference>
<protein>
    <recommendedName>
        <fullName evidence="3">Ribosomal protein L28</fullName>
    </recommendedName>
</protein>
<evidence type="ECO:0000313" key="1">
    <source>
        <dbReference type="EMBL" id="KAL2557094.1"/>
    </source>
</evidence>
<accession>A0ABD1X557</accession>
<sequence>MGAQSPCEVVEHNLHAQCDWVRAQSERGYFSTCSVIRCEHNQRKVHSLSHRAVVVLKPFQNRLKIRQTKIVAVAPNFSKSRAGDNGKIATAEINKMAGSKRRLTRAAAATK</sequence>
<name>A0ABD1X557_9LAMI</name>
<evidence type="ECO:0000313" key="2">
    <source>
        <dbReference type="Proteomes" id="UP001604277"/>
    </source>
</evidence>
<evidence type="ECO:0008006" key="3">
    <source>
        <dbReference type="Google" id="ProtNLM"/>
    </source>
</evidence>
<comment type="caution">
    <text evidence="1">The sequence shown here is derived from an EMBL/GenBank/DDBJ whole genome shotgun (WGS) entry which is preliminary data.</text>
</comment>
<gene>
    <name evidence="1" type="ORF">Fot_01833</name>
</gene>